<dbReference type="EMBL" id="HBFS01009652">
    <property type="protein sequence ID" value="CAD8913376.1"/>
    <property type="molecule type" value="Transcribed_RNA"/>
</dbReference>
<proteinExistence type="predicted"/>
<sequence>MSAEERAAAAEALAEQMSARLAALEATVGLSNDSGSSEGGAAAGAAAVGGEAAAALLEENAALKERCGKLEYRVNILLRSLEAAEAQLRAARGVRAEDVGVAVDA</sequence>
<gene>
    <name evidence="1" type="ORF">BSP0115_LOCUS6628</name>
</gene>
<reference evidence="1" key="1">
    <citation type="submission" date="2021-01" db="EMBL/GenBank/DDBJ databases">
        <authorList>
            <person name="Corre E."/>
            <person name="Pelletier E."/>
            <person name="Niang G."/>
            <person name="Scheremetjew M."/>
            <person name="Finn R."/>
            <person name="Kale V."/>
            <person name="Holt S."/>
            <person name="Cochrane G."/>
            <person name="Meng A."/>
            <person name="Brown T."/>
            <person name="Cohen L."/>
        </authorList>
    </citation>
    <scope>NUCLEOTIDE SEQUENCE</scope>
    <source>
        <strain evidence="1">Ms1</strain>
    </source>
</reference>
<dbReference type="AlphaFoldDB" id="A0A7S1G5V8"/>
<evidence type="ECO:0000313" key="1">
    <source>
        <dbReference type="EMBL" id="CAD8913376.1"/>
    </source>
</evidence>
<protein>
    <submittedName>
        <fullName evidence="1">Uncharacterized protein</fullName>
    </submittedName>
</protein>
<accession>A0A7S1G5V8</accession>
<name>A0A7S1G5V8_9STRA</name>
<organism evidence="1">
    <name type="scientific">Bicosoecida sp. CB-2014</name>
    <dbReference type="NCBI Taxonomy" id="1486930"/>
    <lineage>
        <taxon>Eukaryota</taxon>
        <taxon>Sar</taxon>
        <taxon>Stramenopiles</taxon>
        <taxon>Bigyra</taxon>
        <taxon>Opalozoa</taxon>
        <taxon>Bicosoecida</taxon>
    </lineage>
</organism>